<comment type="catalytic activity">
    <reaction evidence="8">
        <text>(2S)-2-[5-amino-1-(5-phospho-beta-D-ribosyl)imidazole-4-carboxamido]succinate = 5-amino-1-(5-phospho-beta-D-ribosyl)imidazole-4-carboxamide + fumarate</text>
        <dbReference type="Rhea" id="RHEA:23920"/>
        <dbReference type="ChEBI" id="CHEBI:29806"/>
        <dbReference type="ChEBI" id="CHEBI:58443"/>
        <dbReference type="ChEBI" id="CHEBI:58475"/>
        <dbReference type="EC" id="4.3.2.2"/>
    </reaction>
    <physiologicalReaction direction="left-to-right" evidence="8">
        <dbReference type="Rhea" id="RHEA:23921"/>
    </physiologicalReaction>
</comment>
<evidence type="ECO:0000259" key="13">
    <source>
        <dbReference type="SMART" id="SM00998"/>
    </source>
</evidence>
<comment type="similarity">
    <text evidence="3 12">Belongs to the lyase 1 family. Adenylosuccinate lyase subfamily.</text>
</comment>
<dbReference type="InterPro" id="IPR008948">
    <property type="entry name" value="L-Aspartase-like"/>
</dbReference>
<dbReference type="PANTHER" id="PTHR43172">
    <property type="entry name" value="ADENYLOSUCCINATE LYASE"/>
    <property type="match status" value="1"/>
</dbReference>
<dbReference type="NCBIfam" id="TIGR00928">
    <property type="entry name" value="purB"/>
    <property type="match status" value="1"/>
</dbReference>
<evidence type="ECO:0000256" key="1">
    <source>
        <dbReference type="ARBA" id="ARBA00004706"/>
    </source>
</evidence>
<dbReference type="Gene3D" id="1.20.200.10">
    <property type="entry name" value="Fumarase/aspartase (Central domain)"/>
    <property type="match status" value="1"/>
</dbReference>
<dbReference type="UniPathway" id="UPA00074">
    <property type="reaction ID" value="UER00132"/>
</dbReference>
<proteinExistence type="inferred from homology"/>
<dbReference type="FunFam" id="1.20.200.10:FF:000008">
    <property type="entry name" value="Adenylosuccinate lyase"/>
    <property type="match status" value="1"/>
</dbReference>
<evidence type="ECO:0000256" key="4">
    <source>
        <dbReference type="ARBA" id="ARBA00012339"/>
    </source>
</evidence>
<dbReference type="PANTHER" id="PTHR43172:SF1">
    <property type="entry name" value="ADENYLOSUCCINATE LYASE"/>
    <property type="match status" value="1"/>
</dbReference>
<dbReference type="SUPFAM" id="SSF48557">
    <property type="entry name" value="L-aspartase-like"/>
    <property type="match status" value="1"/>
</dbReference>
<evidence type="ECO:0000256" key="2">
    <source>
        <dbReference type="ARBA" id="ARBA00004734"/>
    </source>
</evidence>
<evidence type="ECO:0000256" key="12">
    <source>
        <dbReference type="RuleBase" id="RU361172"/>
    </source>
</evidence>
<dbReference type="PRINTS" id="PR00145">
    <property type="entry name" value="ARGSUCLYASE"/>
</dbReference>
<feature type="domain" description="Adenylosuccinate lyase C-terminal" evidence="13">
    <location>
        <begin position="348"/>
        <end position="428"/>
    </location>
</feature>
<dbReference type="GO" id="GO:0004018">
    <property type="term" value="F:N6-(1,2-dicarboxyethyl)AMP AMP-lyase (fumarate-forming) activity"/>
    <property type="evidence" value="ECO:0007669"/>
    <property type="project" value="UniProtKB-UniRule"/>
</dbReference>
<evidence type="ECO:0000256" key="9">
    <source>
        <dbReference type="ARBA" id="ARBA00030717"/>
    </source>
</evidence>
<dbReference type="Gene3D" id="1.10.40.30">
    <property type="entry name" value="Fumarase/aspartase (C-terminal domain)"/>
    <property type="match status" value="1"/>
</dbReference>
<dbReference type="EMBL" id="DTMQ01000043">
    <property type="protein sequence ID" value="HGE99854.1"/>
    <property type="molecule type" value="Genomic_DNA"/>
</dbReference>
<evidence type="ECO:0000256" key="11">
    <source>
        <dbReference type="NCBIfam" id="TIGR00928"/>
    </source>
</evidence>
<evidence type="ECO:0000256" key="3">
    <source>
        <dbReference type="ARBA" id="ARBA00008273"/>
    </source>
</evidence>
<name>A0A7C3YTN1_UNCW3</name>
<dbReference type="Pfam" id="PF10397">
    <property type="entry name" value="ADSL_C"/>
    <property type="match status" value="1"/>
</dbReference>
<dbReference type="AlphaFoldDB" id="A0A7C3YTN1"/>
<keyword evidence="6 12" id="KW-0658">Purine biosynthesis</keyword>
<dbReference type="InterPro" id="IPR004769">
    <property type="entry name" value="Pur_lyase"/>
</dbReference>
<evidence type="ECO:0000256" key="5">
    <source>
        <dbReference type="ARBA" id="ARBA00017058"/>
    </source>
</evidence>
<dbReference type="GO" id="GO:0006189">
    <property type="term" value="P:'de novo' IMP biosynthetic process"/>
    <property type="evidence" value="ECO:0007669"/>
    <property type="project" value="UniProtKB-UniPathway"/>
</dbReference>
<dbReference type="EC" id="4.3.2.2" evidence="4 11"/>
<comment type="caution">
    <text evidence="14">The sequence shown here is derived from an EMBL/GenBank/DDBJ whole genome shotgun (WGS) entry which is preliminary data.</text>
</comment>
<dbReference type="GO" id="GO:0044208">
    <property type="term" value="P:'de novo' AMP biosynthetic process"/>
    <property type="evidence" value="ECO:0007669"/>
    <property type="project" value="UniProtKB-UniPathway"/>
</dbReference>
<reference evidence="14" key="1">
    <citation type="journal article" date="2020" name="mSystems">
        <title>Genome- and Community-Level Interaction Insights into Carbon Utilization and Element Cycling Functions of Hydrothermarchaeota in Hydrothermal Sediment.</title>
        <authorList>
            <person name="Zhou Z."/>
            <person name="Liu Y."/>
            <person name="Xu W."/>
            <person name="Pan J."/>
            <person name="Luo Z.H."/>
            <person name="Li M."/>
        </authorList>
    </citation>
    <scope>NUCLEOTIDE SEQUENCE [LARGE SCALE GENOMIC DNA]</scope>
    <source>
        <strain evidence="14">SpSt-906</strain>
    </source>
</reference>
<dbReference type="CDD" id="cd01360">
    <property type="entry name" value="Adenylsuccinate_lyase_1"/>
    <property type="match status" value="1"/>
</dbReference>
<evidence type="ECO:0000256" key="8">
    <source>
        <dbReference type="ARBA" id="ARBA00024477"/>
    </source>
</evidence>
<dbReference type="PRINTS" id="PR00149">
    <property type="entry name" value="FUMRATELYASE"/>
</dbReference>
<keyword evidence="7 12" id="KW-0456">Lyase</keyword>
<accession>A0A7C3YTN1</accession>
<comment type="pathway">
    <text evidence="2 12">Purine metabolism; AMP biosynthesis via de novo pathway; AMP from IMP: step 2/2.</text>
</comment>
<dbReference type="InterPro" id="IPR020557">
    <property type="entry name" value="Fumarate_lyase_CS"/>
</dbReference>
<dbReference type="InterPro" id="IPR019468">
    <property type="entry name" value="AdenyloSucc_lyase_C"/>
</dbReference>
<dbReference type="UniPathway" id="UPA00075">
    <property type="reaction ID" value="UER00336"/>
</dbReference>
<dbReference type="SMART" id="SM00998">
    <property type="entry name" value="ADSL_C"/>
    <property type="match status" value="1"/>
</dbReference>
<evidence type="ECO:0000256" key="10">
    <source>
        <dbReference type="ARBA" id="ARBA00049115"/>
    </source>
</evidence>
<dbReference type="InterPro" id="IPR022761">
    <property type="entry name" value="Fumarate_lyase_N"/>
</dbReference>
<dbReference type="InterPro" id="IPR000362">
    <property type="entry name" value="Fumarate_lyase_fam"/>
</dbReference>
<dbReference type="Pfam" id="PF00206">
    <property type="entry name" value="Lyase_1"/>
    <property type="match status" value="1"/>
</dbReference>
<dbReference type="FunFam" id="1.10.40.30:FF:000007">
    <property type="entry name" value="Adenylosuccinate lyase"/>
    <property type="match status" value="1"/>
</dbReference>
<organism evidence="14">
    <name type="scientific">candidate division WOR-3 bacterium</name>
    <dbReference type="NCBI Taxonomy" id="2052148"/>
    <lineage>
        <taxon>Bacteria</taxon>
        <taxon>Bacteria division WOR-3</taxon>
    </lineage>
</organism>
<evidence type="ECO:0000256" key="7">
    <source>
        <dbReference type="ARBA" id="ARBA00023239"/>
    </source>
</evidence>
<dbReference type="Gene3D" id="1.10.275.10">
    <property type="entry name" value="Fumarase/aspartase (N-terminal domain)"/>
    <property type="match status" value="1"/>
</dbReference>
<dbReference type="GO" id="GO:0070626">
    <property type="term" value="F:(S)-2-(5-amino-1-(5-phospho-D-ribosyl)imidazole-4-carboxamido) succinate lyase (fumarate-forming) activity"/>
    <property type="evidence" value="ECO:0007669"/>
    <property type="project" value="TreeGrafter"/>
</dbReference>
<gene>
    <name evidence="14" type="ORF">ENX07_07305</name>
</gene>
<comment type="pathway">
    <text evidence="1 12">Purine metabolism; IMP biosynthesis via de novo pathway; 5-amino-1-(5-phospho-D-ribosyl)imidazole-4-carboxamide from 5-amino-1-(5-phospho-D-ribosyl)imidazole-4-carboxylate: step 2/2.</text>
</comment>
<evidence type="ECO:0000313" key="14">
    <source>
        <dbReference type="EMBL" id="HGE99854.1"/>
    </source>
</evidence>
<dbReference type="InterPro" id="IPR024083">
    <property type="entry name" value="Fumarase/histidase_N"/>
</dbReference>
<protein>
    <recommendedName>
        <fullName evidence="5 11">Adenylosuccinate lyase</fullName>
        <shortName evidence="12">ASL</shortName>
        <ecNumber evidence="4 11">4.3.2.2</ecNumber>
    </recommendedName>
    <alternativeName>
        <fullName evidence="9 12">Adenylosuccinase</fullName>
    </alternativeName>
</protein>
<dbReference type="PROSITE" id="PS00163">
    <property type="entry name" value="FUMARATE_LYASES"/>
    <property type="match status" value="1"/>
</dbReference>
<evidence type="ECO:0000256" key="6">
    <source>
        <dbReference type="ARBA" id="ARBA00022755"/>
    </source>
</evidence>
<dbReference type="GO" id="GO:0005829">
    <property type="term" value="C:cytosol"/>
    <property type="evidence" value="ECO:0007669"/>
    <property type="project" value="TreeGrafter"/>
</dbReference>
<sequence length="435" mass="49859">MNFRYQTKEMNRIWKEENRFRYFLKVEKAVAETQAELGIIPREAYQYIKKANYKLKEIEELEKITGHDVLAFVQSLEKSIPKYSEYIHFGLTSYDIVDTALALRCQSACEVIITALSDLRKTIKDLALKYKQTPMIGRTHGMHAEPITFGLKCLSWYTEIGRAEKRMEAVKEENSFGKISGVVGSFSQLPPSVEERTLKKLGLKPEPVSTQVLPRDRLAHLISVIAIISASLERIATEIRNLQRSEIGEVQEPFFAGQKGSSAMPHKKNPILCERVCALSRIIRSQIVPALENIPLWHERDLTNSAAERIILPLVFNLLHYSINTLNRILKNLLVFPEKMKANLKLAKGQFFSQSLLLALIKKGIKRSKAYDIVQRLSFQTQETGAELKTLAKQDEEVKSCLKESEIKKIFSLKRLLRNIDLIFDRVLKREGKND</sequence>
<comment type="catalytic activity">
    <reaction evidence="10">
        <text>N(6)-(1,2-dicarboxyethyl)-AMP = fumarate + AMP</text>
        <dbReference type="Rhea" id="RHEA:16853"/>
        <dbReference type="ChEBI" id="CHEBI:29806"/>
        <dbReference type="ChEBI" id="CHEBI:57567"/>
        <dbReference type="ChEBI" id="CHEBI:456215"/>
        <dbReference type="EC" id="4.3.2.2"/>
    </reaction>
    <physiologicalReaction direction="left-to-right" evidence="10">
        <dbReference type="Rhea" id="RHEA:16854"/>
    </physiologicalReaction>
</comment>